<evidence type="ECO:0000313" key="2">
    <source>
        <dbReference type="EMBL" id="GES01686.1"/>
    </source>
</evidence>
<name>A0A5M3VYV1_9ACTN</name>
<dbReference type="AlphaFoldDB" id="A0A5M3VYV1"/>
<dbReference type="EMBL" id="BLAD01000052">
    <property type="protein sequence ID" value="GES01686.1"/>
    <property type="molecule type" value="Genomic_DNA"/>
</dbReference>
<dbReference type="OrthoDB" id="4334474at2"/>
<protein>
    <submittedName>
        <fullName evidence="2">Uncharacterized protein</fullName>
    </submittedName>
</protein>
<dbReference type="Proteomes" id="UP000334990">
    <property type="component" value="Unassembled WGS sequence"/>
</dbReference>
<comment type="caution">
    <text evidence="2">The sequence shown here is derived from an EMBL/GenBank/DDBJ whole genome shotgun (WGS) entry which is preliminary data.</text>
</comment>
<proteinExistence type="predicted"/>
<dbReference type="RefSeq" id="WP_155337956.1">
    <property type="nucleotide sequence ID" value="NZ_BAAABN010000074.1"/>
</dbReference>
<gene>
    <name evidence="2" type="ORF">Acor_37500</name>
</gene>
<evidence type="ECO:0000256" key="1">
    <source>
        <dbReference type="SAM" id="MobiDB-lite"/>
    </source>
</evidence>
<organism evidence="2 3">
    <name type="scientific">Acrocarpospora corrugata</name>
    <dbReference type="NCBI Taxonomy" id="35763"/>
    <lineage>
        <taxon>Bacteria</taxon>
        <taxon>Bacillati</taxon>
        <taxon>Actinomycetota</taxon>
        <taxon>Actinomycetes</taxon>
        <taxon>Streptosporangiales</taxon>
        <taxon>Streptosporangiaceae</taxon>
        <taxon>Acrocarpospora</taxon>
    </lineage>
</organism>
<reference evidence="2 3" key="1">
    <citation type="submission" date="2019-10" db="EMBL/GenBank/DDBJ databases">
        <title>Whole genome shotgun sequence of Acrocarpospora corrugata NBRC 13972.</title>
        <authorList>
            <person name="Ichikawa N."/>
            <person name="Kimura A."/>
            <person name="Kitahashi Y."/>
            <person name="Komaki H."/>
            <person name="Oguchi A."/>
        </authorList>
    </citation>
    <scope>NUCLEOTIDE SEQUENCE [LARGE SCALE GENOMIC DNA]</scope>
    <source>
        <strain evidence="2 3">NBRC 13972</strain>
    </source>
</reference>
<evidence type="ECO:0000313" key="3">
    <source>
        <dbReference type="Proteomes" id="UP000334990"/>
    </source>
</evidence>
<accession>A0A5M3VYV1</accession>
<feature type="compositionally biased region" description="Polar residues" evidence="1">
    <location>
        <begin position="62"/>
        <end position="71"/>
    </location>
</feature>
<feature type="region of interest" description="Disordered" evidence="1">
    <location>
        <begin position="47"/>
        <end position="71"/>
    </location>
</feature>
<sequence length="102" mass="10917">MLFPTPRMLISAGVVGVILVGGVAVAHTASAGRLKQPLQLKEVTIATPEQEPGAEPEPNPENVVSNPLSVDPQQVTEYWTRERLEGAQPMPIPEVSISIKPN</sequence>
<keyword evidence="3" id="KW-1185">Reference proteome</keyword>